<comment type="caution">
    <text evidence="3">The sequence shown here is derived from an EMBL/GenBank/DDBJ whole genome shotgun (WGS) entry which is preliminary data.</text>
</comment>
<keyword evidence="4" id="KW-1185">Reference proteome</keyword>
<dbReference type="AlphaFoldDB" id="A0AAW1XWK1"/>
<evidence type="ECO:0000256" key="2">
    <source>
        <dbReference type="SAM" id="SignalP"/>
    </source>
</evidence>
<reference evidence="3 4" key="1">
    <citation type="journal article" date="2023" name="G3 (Bethesda)">
        <title>A chromosome-length genome assembly and annotation of blackberry (Rubus argutus, cv. 'Hillquist').</title>
        <authorList>
            <person name="Bruna T."/>
            <person name="Aryal R."/>
            <person name="Dudchenko O."/>
            <person name="Sargent D.J."/>
            <person name="Mead D."/>
            <person name="Buti M."/>
            <person name="Cavallini A."/>
            <person name="Hytonen T."/>
            <person name="Andres J."/>
            <person name="Pham M."/>
            <person name="Weisz D."/>
            <person name="Mascagni F."/>
            <person name="Usai G."/>
            <person name="Natali L."/>
            <person name="Bassil N."/>
            <person name="Fernandez G.E."/>
            <person name="Lomsadze A."/>
            <person name="Armour M."/>
            <person name="Olukolu B."/>
            <person name="Poorten T."/>
            <person name="Britton C."/>
            <person name="Davik J."/>
            <person name="Ashrafi H."/>
            <person name="Aiden E.L."/>
            <person name="Borodovsky M."/>
            <person name="Worthington M."/>
        </authorList>
    </citation>
    <scope>NUCLEOTIDE SEQUENCE [LARGE SCALE GENOMIC DNA]</scope>
    <source>
        <strain evidence="3">PI 553951</strain>
    </source>
</reference>
<keyword evidence="1" id="KW-1133">Transmembrane helix</keyword>
<feature type="chain" id="PRO_5043968475" evidence="2">
    <location>
        <begin position="26"/>
        <end position="132"/>
    </location>
</feature>
<keyword evidence="2" id="KW-0732">Signal</keyword>
<name>A0AAW1XWK1_RUBAR</name>
<keyword evidence="1" id="KW-0812">Transmembrane</keyword>
<sequence length="132" mass="14422">MKMLLARVLSVILVGFIISIVEVQCQRNAVYIAVLVINLAVAVRFGCNGGVIGGRARALCRLQQRRRETAPAWARAGQFMVGLSFLLSFIISPARAGCGLWNWLKPWLINGGRDAVVVLFAGLVRHGDEGEF</sequence>
<evidence type="ECO:0000313" key="3">
    <source>
        <dbReference type="EMBL" id="KAK9940969.1"/>
    </source>
</evidence>
<gene>
    <name evidence="3" type="ORF">M0R45_017601</name>
</gene>
<proteinExistence type="predicted"/>
<protein>
    <submittedName>
        <fullName evidence="3">Uncharacterized protein</fullName>
    </submittedName>
</protein>
<feature type="transmembrane region" description="Helical" evidence="1">
    <location>
        <begin position="72"/>
        <end position="91"/>
    </location>
</feature>
<dbReference type="EMBL" id="JBEDUW010000003">
    <property type="protein sequence ID" value="KAK9940969.1"/>
    <property type="molecule type" value="Genomic_DNA"/>
</dbReference>
<evidence type="ECO:0000256" key="1">
    <source>
        <dbReference type="SAM" id="Phobius"/>
    </source>
</evidence>
<organism evidence="3 4">
    <name type="scientific">Rubus argutus</name>
    <name type="common">Southern blackberry</name>
    <dbReference type="NCBI Taxonomy" id="59490"/>
    <lineage>
        <taxon>Eukaryota</taxon>
        <taxon>Viridiplantae</taxon>
        <taxon>Streptophyta</taxon>
        <taxon>Embryophyta</taxon>
        <taxon>Tracheophyta</taxon>
        <taxon>Spermatophyta</taxon>
        <taxon>Magnoliopsida</taxon>
        <taxon>eudicotyledons</taxon>
        <taxon>Gunneridae</taxon>
        <taxon>Pentapetalae</taxon>
        <taxon>rosids</taxon>
        <taxon>fabids</taxon>
        <taxon>Rosales</taxon>
        <taxon>Rosaceae</taxon>
        <taxon>Rosoideae</taxon>
        <taxon>Rosoideae incertae sedis</taxon>
        <taxon>Rubus</taxon>
    </lineage>
</organism>
<feature type="signal peptide" evidence="2">
    <location>
        <begin position="1"/>
        <end position="25"/>
    </location>
</feature>
<keyword evidence="1" id="KW-0472">Membrane</keyword>
<evidence type="ECO:0000313" key="4">
    <source>
        <dbReference type="Proteomes" id="UP001457282"/>
    </source>
</evidence>
<accession>A0AAW1XWK1</accession>
<dbReference type="Proteomes" id="UP001457282">
    <property type="component" value="Unassembled WGS sequence"/>
</dbReference>
<feature type="transmembrane region" description="Helical" evidence="1">
    <location>
        <begin position="29"/>
        <end position="51"/>
    </location>
</feature>